<feature type="transmembrane region" description="Helical" evidence="7">
    <location>
        <begin position="245"/>
        <end position="266"/>
    </location>
</feature>
<dbReference type="PANTHER" id="PTHR42718:SF46">
    <property type="entry name" value="BLR6921 PROTEIN"/>
    <property type="match status" value="1"/>
</dbReference>
<evidence type="ECO:0000256" key="1">
    <source>
        <dbReference type="ARBA" id="ARBA00004651"/>
    </source>
</evidence>
<feature type="transmembrane region" description="Helical" evidence="7">
    <location>
        <begin position="287"/>
        <end position="308"/>
    </location>
</feature>
<evidence type="ECO:0000256" key="3">
    <source>
        <dbReference type="ARBA" id="ARBA00022475"/>
    </source>
</evidence>
<dbReference type="PROSITE" id="PS51257">
    <property type="entry name" value="PROKAR_LIPOPROTEIN"/>
    <property type="match status" value="1"/>
</dbReference>
<evidence type="ECO:0000256" key="5">
    <source>
        <dbReference type="ARBA" id="ARBA00022989"/>
    </source>
</evidence>
<comment type="subcellular location">
    <subcellularLocation>
        <location evidence="1">Cell membrane</location>
        <topology evidence="1">Multi-pass membrane protein</topology>
    </subcellularLocation>
</comment>
<dbReference type="InterPro" id="IPR020846">
    <property type="entry name" value="MFS_dom"/>
</dbReference>
<dbReference type="InterPro" id="IPR036259">
    <property type="entry name" value="MFS_trans_sf"/>
</dbReference>
<dbReference type="AlphaFoldDB" id="A0A495IGN0"/>
<feature type="transmembrane region" description="Helical" evidence="7">
    <location>
        <begin position="217"/>
        <end position="239"/>
    </location>
</feature>
<sequence length="487" mass="50394">MTTPTTRQRAGAGLRSQALALLVAGCFFMENLDSTIVTTAVPSIARDLGVDAASVGVAITAYVMTVAILIPVSGWLADRFGSRTILVTAIALFTLASVACAASPTLSVLVLARIVQGIGGAMMVPVGRMTVLRATSKENLIRAVAVLTWPALVAPILAPFVGGLLTTYASWHWIFLVNVPLGAIGLVAALRIVPGRTVAHPDGTADSVVPEPTPPDWLGLALTSVGIAALVWATTLLTITPVDVVQTIVSAVVGLVLVGLAIRHLLRTPRPFVDLRLLRIHTYKVSVGGGSIYRLVISAVPFVVPLLLQRAFGWTPVQAGAAVLFLFAGNLGIKPATTWMLRTFGFRRLIVAAHVVGVACLVGMAFFRPSTPFAVMVIVLIVSGAARSTGFTAYNTITYADVEQAQMTGANVLDSTVQQIAIGSGIALGAVAISVGLSIVGAGDSPGSGMTAGYDIAFGVLAAILLVDLIPAWRLAPSAGSGLTARR</sequence>
<dbReference type="OrthoDB" id="7375466at2"/>
<evidence type="ECO:0000256" key="4">
    <source>
        <dbReference type="ARBA" id="ARBA00022692"/>
    </source>
</evidence>
<keyword evidence="10" id="KW-1185">Reference proteome</keyword>
<feature type="transmembrane region" description="Helical" evidence="7">
    <location>
        <begin position="52"/>
        <end position="72"/>
    </location>
</feature>
<dbReference type="PANTHER" id="PTHR42718">
    <property type="entry name" value="MAJOR FACILITATOR SUPERFAMILY MULTIDRUG TRANSPORTER MFSC"/>
    <property type="match status" value="1"/>
</dbReference>
<dbReference type="PROSITE" id="PS50850">
    <property type="entry name" value="MFS"/>
    <property type="match status" value="1"/>
</dbReference>
<dbReference type="Proteomes" id="UP000280008">
    <property type="component" value="Unassembled WGS sequence"/>
</dbReference>
<evidence type="ECO:0000256" key="7">
    <source>
        <dbReference type="SAM" id="Phobius"/>
    </source>
</evidence>
<keyword evidence="2" id="KW-0813">Transport</keyword>
<gene>
    <name evidence="9" type="ORF">C8E83_1697</name>
</gene>
<feature type="transmembrane region" description="Helical" evidence="7">
    <location>
        <begin position="420"/>
        <end position="440"/>
    </location>
</feature>
<keyword evidence="4 7" id="KW-0812">Transmembrane</keyword>
<dbReference type="Pfam" id="PF07690">
    <property type="entry name" value="MFS_1"/>
    <property type="match status" value="1"/>
</dbReference>
<feature type="domain" description="Major facilitator superfamily (MFS) profile" evidence="8">
    <location>
        <begin position="19"/>
        <end position="480"/>
    </location>
</feature>
<dbReference type="GO" id="GO:0022857">
    <property type="term" value="F:transmembrane transporter activity"/>
    <property type="evidence" value="ECO:0007669"/>
    <property type="project" value="InterPro"/>
</dbReference>
<keyword evidence="3" id="KW-1003">Cell membrane</keyword>
<dbReference type="Gene3D" id="1.20.1250.20">
    <property type="entry name" value="MFS general substrate transporter like domains"/>
    <property type="match status" value="1"/>
</dbReference>
<feature type="transmembrane region" description="Helical" evidence="7">
    <location>
        <begin position="84"/>
        <end position="104"/>
    </location>
</feature>
<reference evidence="9 10" key="1">
    <citation type="submission" date="2018-10" db="EMBL/GenBank/DDBJ databases">
        <title>Sequencing the genomes of 1000 actinobacteria strains.</title>
        <authorList>
            <person name="Klenk H.-P."/>
        </authorList>
    </citation>
    <scope>NUCLEOTIDE SEQUENCE [LARGE SCALE GENOMIC DNA]</scope>
    <source>
        <strain evidence="9 10">DSM 17894</strain>
    </source>
</reference>
<feature type="transmembrane region" description="Helical" evidence="7">
    <location>
        <begin position="171"/>
        <end position="193"/>
    </location>
</feature>
<dbReference type="InterPro" id="IPR011701">
    <property type="entry name" value="MFS"/>
</dbReference>
<feature type="transmembrane region" description="Helical" evidence="7">
    <location>
        <begin position="373"/>
        <end position="399"/>
    </location>
</feature>
<dbReference type="GO" id="GO:0005886">
    <property type="term" value="C:plasma membrane"/>
    <property type="evidence" value="ECO:0007669"/>
    <property type="project" value="UniProtKB-SubCell"/>
</dbReference>
<feature type="transmembrane region" description="Helical" evidence="7">
    <location>
        <begin position="345"/>
        <end position="367"/>
    </location>
</feature>
<comment type="caution">
    <text evidence="9">The sequence shown here is derived from an EMBL/GenBank/DDBJ whole genome shotgun (WGS) entry which is preliminary data.</text>
</comment>
<keyword evidence="6 7" id="KW-0472">Membrane</keyword>
<feature type="transmembrane region" description="Helical" evidence="7">
    <location>
        <begin position="110"/>
        <end position="131"/>
    </location>
</feature>
<feature type="transmembrane region" description="Helical" evidence="7">
    <location>
        <begin position="314"/>
        <end position="333"/>
    </location>
</feature>
<feature type="transmembrane region" description="Helical" evidence="7">
    <location>
        <begin position="143"/>
        <end position="165"/>
    </location>
</feature>
<accession>A0A495IGN0</accession>
<evidence type="ECO:0000313" key="10">
    <source>
        <dbReference type="Proteomes" id="UP000280008"/>
    </source>
</evidence>
<dbReference type="EMBL" id="RBKS01000001">
    <property type="protein sequence ID" value="RKR74578.1"/>
    <property type="molecule type" value="Genomic_DNA"/>
</dbReference>
<organism evidence="9 10">
    <name type="scientific">Frondihabitans australicus</name>
    <dbReference type="NCBI Taxonomy" id="386892"/>
    <lineage>
        <taxon>Bacteria</taxon>
        <taxon>Bacillati</taxon>
        <taxon>Actinomycetota</taxon>
        <taxon>Actinomycetes</taxon>
        <taxon>Micrococcales</taxon>
        <taxon>Microbacteriaceae</taxon>
        <taxon>Frondihabitans</taxon>
    </lineage>
</organism>
<protein>
    <submittedName>
        <fullName evidence="9">EmrB/QacA subfamily drug resistance transporter</fullName>
    </submittedName>
</protein>
<name>A0A495IGN0_9MICO</name>
<dbReference type="SUPFAM" id="SSF103473">
    <property type="entry name" value="MFS general substrate transporter"/>
    <property type="match status" value="1"/>
</dbReference>
<evidence type="ECO:0000256" key="6">
    <source>
        <dbReference type="ARBA" id="ARBA00023136"/>
    </source>
</evidence>
<evidence type="ECO:0000313" key="9">
    <source>
        <dbReference type="EMBL" id="RKR74578.1"/>
    </source>
</evidence>
<dbReference type="RefSeq" id="WP_121369351.1">
    <property type="nucleotide sequence ID" value="NZ_RBKS01000001.1"/>
</dbReference>
<feature type="transmembrane region" description="Helical" evidence="7">
    <location>
        <begin position="452"/>
        <end position="473"/>
    </location>
</feature>
<keyword evidence="5 7" id="KW-1133">Transmembrane helix</keyword>
<dbReference type="Gene3D" id="1.20.1720.10">
    <property type="entry name" value="Multidrug resistance protein D"/>
    <property type="match status" value="1"/>
</dbReference>
<evidence type="ECO:0000259" key="8">
    <source>
        <dbReference type="PROSITE" id="PS50850"/>
    </source>
</evidence>
<proteinExistence type="predicted"/>
<feature type="transmembrane region" description="Helical" evidence="7">
    <location>
        <begin position="12"/>
        <end position="32"/>
    </location>
</feature>
<evidence type="ECO:0000256" key="2">
    <source>
        <dbReference type="ARBA" id="ARBA00022448"/>
    </source>
</evidence>